<sequence>MNRIKIMLLGIAIILLGIAISTMNFFGWCGGVLGIVIVLIGFFMNDRDR</sequence>
<gene>
    <name evidence="2" type="ORF">H8705_05530</name>
</gene>
<keyword evidence="1" id="KW-1133">Transmembrane helix</keyword>
<name>A0A926ELZ4_9FIRM</name>
<keyword evidence="1" id="KW-0812">Transmembrane</keyword>
<reference evidence="2" key="1">
    <citation type="submission" date="2020-08" db="EMBL/GenBank/DDBJ databases">
        <title>Genome public.</title>
        <authorList>
            <person name="Liu C."/>
            <person name="Sun Q."/>
        </authorList>
    </citation>
    <scope>NUCLEOTIDE SEQUENCE</scope>
    <source>
        <strain evidence="2">NSJ-64</strain>
    </source>
</reference>
<keyword evidence="3" id="KW-1185">Reference proteome</keyword>
<organism evidence="2 3">
    <name type="scientific">Youxingia wuxianensis</name>
    <dbReference type="NCBI Taxonomy" id="2763678"/>
    <lineage>
        <taxon>Bacteria</taxon>
        <taxon>Bacillati</taxon>
        <taxon>Bacillota</taxon>
        <taxon>Clostridia</taxon>
        <taxon>Eubacteriales</taxon>
        <taxon>Oscillospiraceae</taxon>
        <taxon>Youxingia</taxon>
    </lineage>
</organism>
<dbReference type="RefSeq" id="WP_262394822.1">
    <property type="nucleotide sequence ID" value="NZ_JACRTD010000003.1"/>
</dbReference>
<accession>A0A926ELZ4</accession>
<evidence type="ECO:0000256" key="1">
    <source>
        <dbReference type="SAM" id="Phobius"/>
    </source>
</evidence>
<evidence type="ECO:0000313" key="2">
    <source>
        <dbReference type="EMBL" id="MBC8585041.1"/>
    </source>
</evidence>
<feature type="transmembrane region" description="Helical" evidence="1">
    <location>
        <begin position="12"/>
        <end position="44"/>
    </location>
</feature>
<proteinExistence type="predicted"/>
<keyword evidence="1" id="KW-0472">Membrane</keyword>
<dbReference type="EMBL" id="JACRTD010000003">
    <property type="protein sequence ID" value="MBC8585041.1"/>
    <property type="molecule type" value="Genomic_DNA"/>
</dbReference>
<protein>
    <submittedName>
        <fullName evidence="2">Uncharacterized protein</fullName>
    </submittedName>
</protein>
<evidence type="ECO:0000313" key="3">
    <source>
        <dbReference type="Proteomes" id="UP000623678"/>
    </source>
</evidence>
<dbReference type="AlphaFoldDB" id="A0A926ELZ4"/>
<dbReference type="Proteomes" id="UP000623678">
    <property type="component" value="Unassembled WGS sequence"/>
</dbReference>
<comment type="caution">
    <text evidence="2">The sequence shown here is derived from an EMBL/GenBank/DDBJ whole genome shotgun (WGS) entry which is preliminary data.</text>
</comment>